<dbReference type="Proteomes" id="UP000255264">
    <property type="component" value="Unassembled WGS sequence"/>
</dbReference>
<reference evidence="10 11" key="1">
    <citation type="submission" date="2018-06" db="EMBL/GenBank/DDBJ databases">
        <authorList>
            <consortium name="Pathogen Informatics"/>
            <person name="Doyle S."/>
        </authorList>
    </citation>
    <scope>NUCLEOTIDE SEQUENCE [LARGE SCALE GENOMIC DNA]</scope>
    <source>
        <strain evidence="10 11">NCTC13335</strain>
    </source>
</reference>
<dbReference type="PANTHER" id="PTHR10695">
    <property type="entry name" value="DEPHOSPHO-COA KINASE-RELATED"/>
    <property type="match status" value="1"/>
</dbReference>
<dbReference type="OrthoDB" id="9812943at2"/>
<comment type="pathway">
    <text evidence="8">Cofactor biosynthesis; coenzyme A biosynthesis; CoA from (R)-pantothenate: step 5/5.</text>
</comment>
<keyword evidence="4 8" id="KW-0547">Nucleotide-binding</keyword>
<comment type="subcellular location">
    <subcellularLocation>
        <location evidence="8">Cytoplasm</location>
    </subcellularLocation>
</comment>
<dbReference type="CDD" id="cd02022">
    <property type="entry name" value="DPCK"/>
    <property type="match status" value="1"/>
</dbReference>
<dbReference type="GO" id="GO:0005524">
    <property type="term" value="F:ATP binding"/>
    <property type="evidence" value="ECO:0007669"/>
    <property type="project" value="UniProtKB-UniRule"/>
</dbReference>
<dbReference type="AlphaFoldDB" id="A0A377IVX2"/>
<protein>
    <recommendedName>
        <fullName evidence="8 9">Dephospho-CoA kinase</fullName>
        <ecNumber evidence="8 9">2.7.1.24</ecNumber>
    </recommendedName>
    <alternativeName>
        <fullName evidence="8">Dephosphocoenzyme A kinase</fullName>
    </alternativeName>
</protein>
<comment type="catalytic activity">
    <reaction evidence="8">
        <text>3'-dephospho-CoA + ATP = ADP + CoA + H(+)</text>
        <dbReference type="Rhea" id="RHEA:18245"/>
        <dbReference type="ChEBI" id="CHEBI:15378"/>
        <dbReference type="ChEBI" id="CHEBI:30616"/>
        <dbReference type="ChEBI" id="CHEBI:57287"/>
        <dbReference type="ChEBI" id="CHEBI:57328"/>
        <dbReference type="ChEBI" id="CHEBI:456216"/>
        <dbReference type="EC" id="2.7.1.24"/>
    </reaction>
</comment>
<dbReference type="NCBIfam" id="TIGR00152">
    <property type="entry name" value="dephospho-CoA kinase"/>
    <property type="match status" value="1"/>
</dbReference>
<dbReference type="PROSITE" id="PS51219">
    <property type="entry name" value="DPCK"/>
    <property type="match status" value="1"/>
</dbReference>
<evidence type="ECO:0000256" key="4">
    <source>
        <dbReference type="ARBA" id="ARBA00022741"/>
    </source>
</evidence>
<evidence type="ECO:0000256" key="8">
    <source>
        <dbReference type="HAMAP-Rule" id="MF_00376"/>
    </source>
</evidence>
<dbReference type="PANTHER" id="PTHR10695:SF46">
    <property type="entry name" value="BIFUNCTIONAL COENZYME A SYNTHASE-RELATED"/>
    <property type="match status" value="1"/>
</dbReference>
<evidence type="ECO:0000313" key="10">
    <source>
        <dbReference type="EMBL" id="STO92323.1"/>
    </source>
</evidence>
<dbReference type="Gene3D" id="3.40.50.300">
    <property type="entry name" value="P-loop containing nucleotide triphosphate hydrolases"/>
    <property type="match status" value="1"/>
</dbReference>
<dbReference type="HAMAP" id="MF_00376">
    <property type="entry name" value="Dephospho_CoA_kinase"/>
    <property type="match status" value="1"/>
</dbReference>
<dbReference type="FunFam" id="3.40.50.300:FF:000518">
    <property type="entry name" value="Dephospho-CoA kinase"/>
    <property type="match status" value="1"/>
</dbReference>
<evidence type="ECO:0000256" key="6">
    <source>
        <dbReference type="ARBA" id="ARBA00022840"/>
    </source>
</evidence>
<keyword evidence="11" id="KW-1185">Reference proteome</keyword>
<dbReference type="SUPFAM" id="SSF52540">
    <property type="entry name" value="P-loop containing nucleoside triphosphate hydrolases"/>
    <property type="match status" value="1"/>
</dbReference>
<keyword evidence="2 8" id="KW-0963">Cytoplasm</keyword>
<keyword evidence="7 8" id="KW-0173">Coenzyme A biosynthesis</keyword>
<evidence type="ECO:0000256" key="5">
    <source>
        <dbReference type="ARBA" id="ARBA00022777"/>
    </source>
</evidence>
<sequence length="211" mass="23804">MNVKKTTYVIGLTGGIGSGKSTIANLFGELGVPIIDADVVARQVVEKGSPLLAQIAEHFGTEILTPTGELDRAQLRQRVFQDETEKNWLNQLLHPAIRTEMLNQLSAQRAPYTLLVVPLLIENKLTNLCDRVLVIDVSPQTQLTRAAQRDNNSLEQIQRIMQSQVSQKERLQWADDIINNDRELADNFIHLQQKVLELHRFYLTLAGKTND</sequence>
<dbReference type="EMBL" id="UGHS01000001">
    <property type="protein sequence ID" value="STO92323.1"/>
    <property type="molecule type" value="Genomic_DNA"/>
</dbReference>
<dbReference type="InterPro" id="IPR027417">
    <property type="entry name" value="P-loop_NTPase"/>
</dbReference>
<evidence type="ECO:0000256" key="2">
    <source>
        <dbReference type="ARBA" id="ARBA00022490"/>
    </source>
</evidence>
<proteinExistence type="inferred from homology"/>
<dbReference type="InterPro" id="IPR001977">
    <property type="entry name" value="Depp_CoAkinase"/>
</dbReference>
<dbReference type="GO" id="GO:0005737">
    <property type="term" value="C:cytoplasm"/>
    <property type="evidence" value="ECO:0007669"/>
    <property type="project" value="UniProtKB-SubCell"/>
</dbReference>
<name>A0A377IVX2_9PAST</name>
<dbReference type="Pfam" id="PF01121">
    <property type="entry name" value="CoaE"/>
    <property type="match status" value="1"/>
</dbReference>
<keyword evidence="5 8" id="KW-0418">Kinase</keyword>
<evidence type="ECO:0000256" key="1">
    <source>
        <dbReference type="ARBA" id="ARBA00009018"/>
    </source>
</evidence>
<evidence type="ECO:0000313" key="11">
    <source>
        <dbReference type="Proteomes" id="UP000255264"/>
    </source>
</evidence>
<dbReference type="GO" id="GO:0004140">
    <property type="term" value="F:dephospho-CoA kinase activity"/>
    <property type="evidence" value="ECO:0007669"/>
    <property type="project" value="UniProtKB-UniRule"/>
</dbReference>
<accession>A0A377IVX2</accession>
<dbReference type="GO" id="GO:0015937">
    <property type="term" value="P:coenzyme A biosynthetic process"/>
    <property type="evidence" value="ECO:0007669"/>
    <property type="project" value="UniProtKB-UniRule"/>
</dbReference>
<feature type="binding site" evidence="8">
    <location>
        <begin position="17"/>
        <end position="22"/>
    </location>
    <ligand>
        <name>ATP</name>
        <dbReference type="ChEBI" id="CHEBI:30616"/>
    </ligand>
</feature>
<dbReference type="EC" id="2.7.1.24" evidence="8 9"/>
<comment type="function">
    <text evidence="8">Catalyzes the phosphorylation of the 3'-hydroxyl group of dephosphocoenzyme A to form coenzyme A.</text>
</comment>
<comment type="similarity">
    <text evidence="1 8">Belongs to the CoaE family.</text>
</comment>
<evidence type="ECO:0000256" key="7">
    <source>
        <dbReference type="ARBA" id="ARBA00022993"/>
    </source>
</evidence>
<organism evidence="10 11">
    <name type="scientific">Haemophilus pittmaniae</name>
    <dbReference type="NCBI Taxonomy" id="249188"/>
    <lineage>
        <taxon>Bacteria</taxon>
        <taxon>Pseudomonadati</taxon>
        <taxon>Pseudomonadota</taxon>
        <taxon>Gammaproteobacteria</taxon>
        <taxon>Pasteurellales</taxon>
        <taxon>Pasteurellaceae</taxon>
        <taxon>Haemophilus</taxon>
    </lineage>
</organism>
<keyword evidence="3 8" id="KW-0808">Transferase</keyword>
<dbReference type="RefSeq" id="WP_115002493.1">
    <property type="nucleotide sequence ID" value="NZ_UGHS01000001.1"/>
</dbReference>
<keyword evidence="6 8" id="KW-0067">ATP-binding</keyword>
<gene>
    <name evidence="8 10" type="primary">coaE</name>
    <name evidence="10" type="ORF">NCTC13335_00144</name>
</gene>
<evidence type="ECO:0000256" key="3">
    <source>
        <dbReference type="ARBA" id="ARBA00022679"/>
    </source>
</evidence>
<dbReference type="UniPathway" id="UPA00241">
    <property type="reaction ID" value="UER00356"/>
</dbReference>
<evidence type="ECO:0000256" key="9">
    <source>
        <dbReference type="NCBIfam" id="TIGR00152"/>
    </source>
</evidence>